<evidence type="ECO:0000256" key="1">
    <source>
        <dbReference type="SAM" id="MobiDB-lite"/>
    </source>
</evidence>
<dbReference type="Proteomes" id="UP000004994">
    <property type="component" value="Chromosome 5"/>
</dbReference>
<dbReference type="InParanoid" id="A0A3Q7GLH7"/>
<reference evidence="2" key="1">
    <citation type="journal article" date="2012" name="Nature">
        <title>The tomato genome sequence provides insights into fleshy fruit evolution.</title>
        <authorList>
            <consortium name="Tomato Genome Consortium"/>
        </authorList>
    </citation>
    <scope>NUCLEOTIDE SEQUENCE [LARGE SCALE GENOMIC DNA]</scope>
    <source>
        <strain evidence="2">cv. Heinz 1706</strain>
    </source>
</reference>
<dbReference type="PaxDb" id="4081-Solyc05g050080.1.1"/>
<dbReference type="EnsemblPlants" id="Solyc05g050080.2.1">
    <property type="protein sequence ID" value="Solyc05g050080.2.1.1"/>
    <property type="gene ID" value="Solyc05g050080.2"/>
</dbReference>
<keyword evidence="3" id="KW-1185">Reference proteome</keyword>
<feature type="compositionally biased region" description="Low complexity" evidence="1">
    <location>
        <begin position="46"/>
        <end position="62"/>
    </location>
</feature>
<name>A0A3Q7GLH7_SOLLC</name>
<reference evidence="2" key="2">
    <citation type="submission" date="2019-01" db="UniProtKB">
        <authorList>
            <consortium name="EnsemblPlants"/>
        </authorList>
    </citation>
    <scope>IDENTIFICATION</scope>
    <source>
        <strain evidence="2">cv. Heinz 1706</strain>
    </source>
</reference>
<protein>
    <submittedName>
        <fullName evidence="2">Uncharacterized protein</fullName>
    </submittedName>
</protein>
<accession>A0A3Q7GLH7</accession>
<organism evidence="2">
    <name type="scientific">Solanum lycopersicum</name>
    <name type="common">Tomato</name>
    <name type="synonym">Lycopersicon esculentum</name>
    <dbReference type="NCBI Taxonomy" id="4081"/>
    <lineage>
        <taxon>Eukaryota</taxon>
        <taxon>Viridiplantae</taxon>
        <taxon>Streptophyta</taxon>
        <taxon>Embryophyta</taxon>
        <taxon>Tracheophyta</taxon>
        <taxon>Spermatophyta</taxon>
        <taxon>Magnoliopsida</taxon>
        <taxon>eudicotyledons</taxon>
        <taxon>Gunneridae</taxon>
        <taxon>Pentapetalae</taxon>
        <taxon>asterids</taxon>
        <taxon>lamiids</taxon>
        <taxon>Solanales</taxon>
        <taxon>Solanaceae</taxon>
        <taxon>Solanoideae</taxon>
        <taxon>Solaneae</taxon>
        <taxon>Solanum</taxon>
        <taxon>Solanum subgen. Lycopersicon</taxon>
    </lineage>
</organism>
<feature type="region of interest" description="Disordered" evidence="1">
    <location>
        <begin position="43"/>
        <end position="62"/>
    </location>
</feature>
<evidence type="ECO:0000313" key="2">
    <source>
        <dbReference type="EnsemblPlants" id="Solyc05g050080.2.1.1"/>
    </source>
</evidence>
<proteinExistence type="predicted"/>
<dbReference type="AlphaFoldDB" id="A0A3Q7GLH7"/>
<sequence length="109" mass="11475">MTTNSKHASIALSSLNLNILASLFTSSDPFPVPTLSSSIYSNTDNSIPSSSLPSSLSPLLSATSEPLEPPIPFASSSHVSVSPLFVPPSSTFPYLRQSSTSIHHMTTRA</sequence>
<dbReference type="Gramene" id="Solyc05g050080.2.1">
    <property type="protein sequence ID" value="Solyc05g050080.2.1.1"/>
    <property type="gene ID" value="Solyc05g050080.2"/>
</dbReference>
<evidence type="ECO:0000313" key="3">
    <source>
        <dbReference type="Proteomes" id="UP000004994"/>
    </source>
</evidence>